<keyword evidence="1" id="KW-0472">Membrane</keyword>
<dbReference type="PANTHER" id="PTHR43283">
    <property type="entry name" value="BETA-LACTAMASE-RELATED"/>
    <property type="match status" value="1"/>
</dbReference>
<dbReference type="InterPro" id="IPR001466">
    <property type="entry name" value="Beta-lactam-related"/>
</dbReference>
<keyword evidence="3" id="KW-0378">Hydrolase</keyword>
<feature type="transmembrane region" description="Helical" evidence="1">
    <location>
        <begin position="14"/>
        <end position="34"/>
    </location>
</feature>
<gene>
    <name evidence="3" type="ORF">OOZ53_02745</name>
</gene>
<dbReference type="SUPFAM" id="SSF56601">
    <property type="entry name" value="beta-lactamase/transpeptidase-like"/>
    <property type="match status" value="1"/>
</dbReference>
<keyword evidence="1" id="KW-0812">Transmembrane</keyword>
<feature type="domain" description="Beta-lactamase-related" evidence="2">
    <location>
        <begin position="89"/>
        <end position="376"/>
    </location>
</feature>
<dbReference type="Pfam" id="PF00144">
    <property type="entry name" value="Beta-lactamase"/>
    <property type="match status" value="1"/>
</dbReference>
<dbReference type="RefSeq" id="WP_271087766.1">
    <property type="nucleotide sequence ID" value="NZ_JAPJZH010000001.1"/>
</dbReference>
<comment type="caution">
    <text evidence="3">The sequence shown here is derived from an EMBL/GenBank/DDBJ whole genome shotgun (WGS) entry which is preliminary data.</text>
</comment>
<evidence type="ECO:0000259" key="2">
    <source>
        <dbReference type="Pfam" id="PF00144"/>
    </source>
</evidence>
<dbReference type="Proteomes" id="UP001148313">
    <property type="component" value="Unassembled WGS sequence"/>
</dbReference>
<dbReference type="Gene3D" id="3.40.710.10">
    <property type="entry name" value="DD-peptidase/beta-lactamase superfamily"/>
    <property type="match status" value="1"/>
</dbReference>
<evidence type="ECO:0000256" key="1">
    <source>
        <dbReference type="SAM" id="Phobius"/>
    </source>
</evidence>
<dbReference type="InterPro" id="IPR012338">
    <property type="entry name" value="Beta-lactam/transpept-like"/>
</dbReference>
<dbReference type="PANTHER" id="PTHR43283:SF7">
    <property type="entry name" value="BETA-LACTAMASE-RELATED DOMAIN-CONTAINING PROTEIN"/>
    <property type="match status" value="1"/>
</dbReference>
<keyword evidence="4" id="KW-1185">Reference proteome</keyword>
<evidence type="ECO:0000313" key="3">
    <source>
        <dbReference type="EMBL" id="MDA4844246.1"/>
    </source>
</evidence>
<accession>A0ABT4VHR0</accession>
<name>A0ABT4VHR0_9HYPH</name>
<dbReference type="GO" id="GO:0016787">
    <property type="term" value="F:hydrolase activity"/>
    <property type="evidence" value="ECO:0007669"/>
    <property type="project" value="UniProtKB-KW"/>
</dbReference>
<organism evidence="3 4">
    <name type="scientific">Hoeflea poritis</name>
    <dbReference type="NCBI Taxonomy" id="2993659"/>
    <lineage>
        <taxon>Bacteria</taxon>
        <taxon>Pseudomonadati</taxon>
        <taxon>Pseudomonadota</taxon>
        <taxon>Alphaproteobacteria</taxon>
        <taxon>Hyphomicrobiales</taxon>
        <taxon>Rhizobiaceae</taxon>
        <taxon>Hoeflea</taxon>
    </lineage>
</organism>
<dbReference type="EMBL" id="JAPJZH010000001">
    <property type="protein sequence ID" value="MDA4844246.1"/>
    <property type="molecule type" value="Genomic_DNA"/>
</dbReference>
<proteinExistence type="predicted"/>
<dbReference type="InterPro" id="IPR050789">
    <property type="entry name" value="Diverse_Enzym_Activities"/>
</dbReference>
<protein>
    <submittedName>
        <fullName evidence="3">Serine hydrolase</fullName>
    </submittedName>
</protein>
<reference evidence="3" key="1">
    <citation type="submission" date="2022-11" db="EMBL/GenBank/DDBJ databases">
        <title>Hoeflea poritis sp. nov., isolated from scleractinian coral Porites lutea.</title>
        <authorList>
            <person name="Zhang G."/>
            <person name="Wei Q."/>
            <person name="Cai L."/>
        </authorList>
    </citation>
    <scope>NUCLEOTIDE SEQUENCE</scope>
    <source>
        <strain evidence="3">E7-10</strain>
    </source>
</reference>
<keyword evidence="1" id="KW-1133">Transmembrane helix</keyword>
<sequence>MPEKTDSDPNSRPFVRWMLIPAPLAVVAIALLVYMMAPYLPRLIYEGYPAQHWPASGSYATVRGTAEPKPHWIAASKALNARAQDLFEQNGGTALLVWQGGLLQAEHYAPGFDTKTQFNSFSMVKSLVGALVLRAHAEGRIAELSDPIGNYLPNIGNARFRSVPVEQFLTMRSGVVFDRNGSKALSSNEPKHVDSRSLNPFGPNARLHMQGLDALATSLRTDASRAGQYDYQNVNTAVLGRLLSAIYDRPLEDILADQIWRPSGAANAHWRLAGEGKPVSAYCCLFATARDWIRVAIFLSHNGKPNEPFLPPDLWQQYFGHAVTQAQRRLGHYGTQIFHNVLDRQGEPLQGPFTYMLGRGGQTTYMMPQHDLVVVRFGERIPLLHSTLYAAWDSVSTGMSQSSSQRSASSSE</sequence>
<evidence type="ECO:0000313" key="4">
    <source>
        <dbReference type="Proteomes" id="UP001148313"/>
    </source>
</evidence>